<name>A0ACC2Q4V1_9NEOP</name>
<sequence>MKHTSSVFYVLIVIQGIWCENLKQSKNIKVLSNCLNILCDRNGDLQCVHVRRYDRQYTYYLRECYVRYIECHGIKVTNCSNDSEESTEAEDMTSTLIGPPHMRPILTTPPKKSKLRKAFKKSMDNNTKHIKKTSKKYRKKQHLKSKKDDSNKEEILNTEPSKGFKKKGLHHMDVKTGDILTTPPVKSKLQNDVEESPQHNRVKRNAILDTGVLPVEPVNSTLRQAVKESHDNNTKHIKKSSRKNHKKKRLRFMTNNSKIKRKKLKKQLEGFKKQARQAYTYQLSSESETDFENNEQKKLKKGIAGYMVVGSKEGMFAKNAKLEPNAFAPPGNHRLTMKYPVPLIDTVPKRTPRVPLFKMFSSQEYDTDYDTDVQCPTECPVLSAMVCARCQHGIYHTFSSVCHVKMFECRHPDEVMKLVSRVPCVLSSPYISEKGMQPKGLVKVDEEDDLILRYIKCRDAGLIEDIIPLLRKKKNKKKGVPGKGALRKPRPHKRTQDKVYTYNYINKSSTWYDAKFACEHSDARLFYPRNKQQAQNVFNQYFKIQPSRNNKYPDYIFVGIYVRMGRNFTTVDGKPISKVYENWAEGQPDNNNGKEYCVAMNSRHQYYDVDCNERLSFICMRTEERLGLNNTKRQLPGGIVDHFENSKEDDVEDNNKDDVGDNNEDNVEDDNEDNNEDNVEDDVEDNKKYETIDPRCIFVDFEVGPDRLKKKKRTTPSDIDYTYP</sequence>
<evidence type="ECO:0000313" key="1">
    <source>
        <dbReference type="EMBL" id="KAJ8704989.1"/>
    </source>
</evidence>
<comment type="caution">
    <text evidence="1">The sequence shown here is derived from an EMBL/GenBank/DDBJ whole genome shotgun (WGS) entry which is preliminary data.</text>
</comment>
<protein>
    <submittedName>
        <fullName evidence="1">Uncharacterized protein</fullName>
    </submittedName>
</protein>
<dbReference type="Proteomes" id="UP001231649">
    <property type="component" value="Chromosome 30"/>
</dbReference>
<gene>
    <name evidence="1" type="ORF">PYW08_012309</name>
</gene>
<organism evidence="1 2">
    <name type="scientific">Mythimna loreyi</name>
    <dbReference type="NCBI Taxonomy" id="667449"/>
    <lineage>
        <taxon>Eukaryota</taxon>
        <taxon>Metazoa</taxon>
        <taxon>Ecdysozoa</taxon>
        <taxon>Arthropoda</taxon>
        <taxon>Hexapoda</taxon>
        <taxon>Insecta</taxon>
        <taxon>Pterygota</taxon>
        <taxon>Neoptera</taxon>
        <taxon>Endopterygota</taxon>
        <taxon>Lepidoptera</taxon>
        <taxon>Glossata</taxon>
        <taxon>Ditrysia</taxon>
        <taxon>Noctuoidea</taxon>
        <taxon>Noctuidae</taxon>
        <taxon>Noctuinae</taxon>
        <taxon>Hadenini</taxon>
        <taxon>Mythimna</taxon>
    </lineage>
</organism>
<evidence type="ECO:0000313" key="2">
    <source>
        <dbReference type="Proteomes" id="UP001231649"/>
    </source>
</evidence>
<accession>A0ACC2Q4V1</accession>
<proteinExistence type="predicted"/>
<reference evidence="1" key="1">
    <citation type="submission" date="2023-03" db="EMBL/GenBank/DDBJ databases">
        <title>Chromosome-level genomes of two armyworms, Mythimna separata and Mythimna loreyi, provide insights into the biosynthesis and reception of sex pheromones.</title>
        <authorList>
            <person name="Zhao H."/>
        </authorList>
    </citation>
    <scope>NUCLEOTIDE SEQUENCE</scope>
    <source>
        <strain evidence="1">BeijingLab</strain>
    </source>
</reference>
<dbReference type="EMBL" id="CM056806">
    <property type="protein sequence ID" value="KAJ8704989.1"/>
    <property type="molecule type" value="Genomic_DNA"/>
</dbReference>
<keyword evidence="2" id="KW-1185">Reference proteome</keyword>